<comment type="caution">
    <text evidence="3">The sequence shown here is derived from an EMBL/GenBank/DDBJ whole genome shotgun (WGS) entry which is preliminary data.</text>
</comment>
<dbReference type="InterPro" id="IPR010750">
    <property type="entry name" value="SGF29_tudor-like_dom"/>
</dbReference>
<dbReference type="InterPro" id="IPR047288">
    <property type="entry name" value="Tudor_SGF29_rpt1"/>
</dbReference>
<dbReference type="Pfam" id="PF07039">
    <property type="entry name" value="SGF29_Tudor"/>
    <property type="match status" value="1"/>
</dbReference>
<dbReference type="InterPro" id="IPR055264">
    <property type="entry name" value="BOD1/SHG1_dom"/>
</dbReference>
<proteinExistence type="predicted"/>
<name>A0A1Y1YXG3_9FUNG</name>
<evidence type="ECO:0000313" key="3">
    <source>
        <dbReference type="EMBL" id="ORY02245.1"/>
    </source>
</evidence>
<feature type="region of interest" description="Disordered" evidence="1">
    <location>
        <begin position="408"/>
        <end position="493"/>
    </location>
</feature>
<gene>
    <name evidence="3" type="ORF">K493DRAFT_346855</name>
</gene>
<evidence type="ECO:0000256" key="1">
    <source>
        <dbReference type="SAM" id="MobiDB-lite"/>
    </source>
</evidence>
<protein>
    <recommendedName>
        <fullName evidence="2">SGF29 C-terminal domain-containing protein</fullName>
    </recommendedName>
</protein>
<feature type="compositionally biased region" description="Acidic residues" evidence="1">
    <location>
        <begin position="466"/>
        <end position="479"/>
    </location>
</feature>
<dbReference type="CDD" id="cd20393">
    <property type="entry name" value="Tudor_SGF29_rpt1"/>
    <property type="match status" value="1"/>
</dbReference>
<feature type="compositionally biased region" description="Polar residues" evidence="1">
    <location>
        <begin position="443"/>
        <end position="454"/>
    </location>
</feature>
<dbReference type="Proteomes" id="UP000193498">
    <property type="component" value="Unassembled WGS sequence"/>
</dbReference>
<reference evidence="3 4" key="1">
    <citation type="submission" date="2016-07" db="EMBL/GenBank/DDBJ databases">
        <title>Pervasive Adenine N6-methylation of Active Genes in Fungi.</title>
        <authorList>
            <consortium name="DOE Joint Genome Institute"/>
            <person name="Mondo S.J."/>
            <person name="Dannebaum R.O."/>
            <person name="Kuo R.C."/>
            <person name="Labutti K."/>
            <person name="Haridas S."/>
            <person name="Kuo A."/>
            <person name="Salamov A."/>
            <person name="Ahrendt S.R."/>
            <person name="Lipzen A."/>
            <person name="Sullivan W."/>
            <person name="Andreopoulos W.B."/>
            <person name="Clum A."/>
            <person name="Lindquist E."/>
            <person name="Daum C."/>
            <person name="Ramamoorthy G.K."/>
            <person name="Gryganskyi A."/>
            <person name="Culley D."/>
            <person name="Magnuson J.K."/>
            <person name="James T.Y."/>
            <person name="O'Malley M.A."/>
            <person name="Stajich J.E."/>
            <person name="Spatafora J.W."/>
            <person name="Visel A."/>
            <person name="Grigoriev I.V."/>
        </authorList>
    </citation>
    <scope>NUCLEOTIDE SEQUENCE [LARGE SCALE GENOMIC DNA]</scope>
    <source>
        <strain evidence="3 4">CBS 931.73</strain>
    </source>
</reference>
<organism evidence="3 4">
    <name type="scientific">Basidiobolus meristosporus CBS 931.73</name>
    <dbReference type="NCBI Taxonomy" id="1314790"/>
    <lineage>
        <taxon>Eukaryota</taxon>
        <taxon>Fungi</taxon>
        <taxon>Fungi incertae sedis</taxon>
        <taxon>Zoopagomycota</taxon>
        <taxon>Entomophthoromycotina</taxon>
        <taxon>Basidiobolomycetes</taxon>
        <taxon>Basidiobolales</taxon>
        <taxon>Basidiobolaceae</taxon>
        <taxon>Basidiobolus</taxon>
    </lineage>
</organism>
<sequence length="493" mass="56690">MKPLELAQQFKRRGAFDEIRKCLLNDFKNHERGKKFQESVVRMLTEITTRDPSLFKKDRFAFQNLMMKEMEKKISLAEVELETKRLLEEAGTYTSKMESELRAILQASTNLPKDHQQETSQLKKRVSEVQKSSLEDPLSLLDSILSFSNTATNSVDRMKKKSLEIQGDLTRKPSSGVELSRHDNSSPRRSEFPKNSTPHGYSPPHARKQSKDGSTPRAILGSASEDQFGESDRFVVRRRSSTKDGERLSSSEKLRFQIDQRVAAFVPIDGDELQEKCYIVVVRKYDPATEKYVVRDPEAIAGEKDTWKVPEDKIYDYKRNKKLVERGENPFSVGDRVYSLYKDRETDETSTEFYEAVIEKIGKSTVLVKFLDDSGDTSRLYYDELFKVNKKNMLAFTGQSKYPKIKLKIKKESPNNNISRDRNNVTKKLTNGPSEGNERSESPIENTQDSNGSFRKQKRRRLVALVDDDDDDDDDDNDANDSATHNEQVTTNW</sequence>
<dbReference type="PROSITE" id="PS51518">
    <property type="entry name" value="SGF29_C"/>
    <property type="match status" value="1"/>
</dbReference>
<feature type="region of interest" description="Disordered" evidence="1">
    <location>
        <begin position="153"/>
        <end position="224"/>
    </location>
</feature>
<evidence type="ECO:0000259" key="2">
    <source>
        <dbReference type="PROSITE" id="PS51518"/>
    </source>
</evidence>
<accession>A0A1Y1YXG3</accession>
<evidence type="ECO:0000313" key="4">
    <source>
        <dbReference type="Proteomes" id="UP000193498"/>
    </source>
</evidence>
<dbReference type="Pfam" id="PF05205">
    <property type="entry name" value="COMPASS-Shg1"/>
    <property type="match status" value="1"/>
</dbReference>
<dbReference type="InParanoid" id="A0A1Y1YXG3"/>
<feature type="compositionally biased region" description="Basic and acidic residues" evidence="1">
    <location>
        <begin position="179"/>
        <end position="192"/>
    </location>
</feature>
<dbReference type="OrthoDB" id="5579731at2759"/>
<keyword evidence="4" id="KW-1185">Reference proteome</keyword>
<feature type="compositionally biased region" description="Polar residues" evidence="1">
    <location>
        <begin position="482"/>
        <end position="493"/>
    </location>
</feature>
<dbReference type="EMBL" id="MCFE01000059">
    <property type="protein sequence ID" value="ORY02245.1"/>
    <property type="molecule type" value="Genomic_DNA"/>
</dbReference>
<dbReference type="AlphaFoldDB" id="A0A1Y1YXG3"/>
<feature type="domain" description="SGF29 C-terminal" evidence="2">
    <location>
        <begin position="252"/>
        <end position="402"/>
    </location>
</feature>